<evidence type="ECO:0000256" key="11">
    <source>
        <dbReference type="ARBA" id="ARBA00023157"/>
    </source>
</evidence>
<comment type="similarity">
    <text evidence="13">Belongs to the SAT4 family.</text>
</comment>
<protein>
    <recommendedName>
        <fullName evidence="17">CFEM domain-containing protein</fullName>
    </recommendedName>
</protein>
<keyword evidence="10 16" id="KW-0472">Membrane</keyword>
<evidence type="ECO:0000256" key="14">
    <source>
        <dbReference type="PROSITE-ProRule" id="PRU01356"/>
    </source>
</evidence>
<evidence type="ECO:0000256" key="1">
    <source>
        <dbReference type="ARBA" id="ARBA00004141"/>
    </source>
</evidence>
<comment type="caution">
    <text evidence="14">Lacks conserved residue(s) required for the propagation of feature annotation.</text>
</comment>
<keyword evidence="11 14" id="KW-1015">Disulfide bond</keyword>
<evidence type="ECO:0000259" key="17">
    <source>
        <dbReference type="PROSITE" id="PS52012"/>
    </source>
</evidence>
<reference evidence="19" key="2">
    <citation type="journal article" date="2013" name="PLoS Genet.">
        <title>Comparative genome structure, secondary metabolite, and effector coding capacity across Cochliobolus pathogens.</title>
        <authorList>
            <person name="Condon B.J."/>
            <person name="Leng Y."/>
            <person name="Wu D."/>
            <person name="Bushley K.E."/>
            <person name="Ohm R.A."/>
            <person name="Otillar R."/>
            <person name="Martin J."/>
            <person name="Schackwitz W."/>
            <person name="Grimwood J."/>
            <person name="MohdZainudin N."/>
            <person name="Xue C."/>
            <person name="Wang R."/>
            <person name="Manning V.A."/>
            <person name="Dhillon B."/>
            <person name="Tu Z.J."/>
            <person name="Steffenson B.J."/>
            <person name="Salamov A."/>
            <person name="Sun H."/>
            <person name="Lowry S."/>
            <person name="LaButti K."/>
            <person name="Han J."/>
            <person name="Copeland A."/>
            <person name="Lindquist E."/>
            <person name="Barry K."/>
            <person name="Schmutz J."/>
            <person name="Baker S.E."/>
            <person name="Ciuffetti L.M."/>
            <person name="Grigoriev I.V."/>
            <person name="Zhong S."/>
            <person name="Turgeon B.G."/>
        </authorList>
    </citation>
    <scope>NUCLEOTIDE SEQUENCE [LARGE SCALE GENOMIC DNA]</scope>
    <source>
        <strain evidence="19">C5 / ATCC 48332 / race O</strain>
    </source>
</reference>
<accession>M2TJR6</accession>
<feature type="transmembrane region" description="Helical" evidence="16">
    <location>
        <begin position="255"/>
        <end position="279"/>
    </location>
</feature>
<keyword evidence="19" id="KW-1185">Reference proteome</keyword>
<evidence type="ECO:0000256" key="16">
    <source>
        <dbReference type="SAM" id="Phobius"/>
    </source>
</evidence>
<dbReference type="GO" id="GO:0098552">
    <property type="term" value="C:side of membrane"/>
    <property type="evidence" value="ECO:0007669"/>
    <property type="project" value="UniProtKB-KW"/>
</dbReference>
<evidence type="ECO:0000313" key="18">
    <source>
        <dbReference type="EMBL" id="EMD97695.1"/>
    </source>
</evidence>
<dbReference type="PANTHER" id="PTHR33048">
    <property type="entry name" value="PTH11-LIKE INTEGRAL MEMBRANE PROTEIN (AFU_ORTHOLOGUE AFUA_5G11245)"/>
    <property type="match status" value="1"/>
</dbReference>
<proteinExistence type="inferred from homology"/>
<evidence type="ECO:0000256" key="6">
    <source>
        <dbReference type="ARBA" id="ARBA00022622"/>
    </source>
</evidence>
<evidence type="ECO:0000256" key="10">
    <source>
        <dbReference type="ARBA" id="ARBA00023136"/>
    </source>
</evidence>
<feature type="transmembrane region" description="Helical" evidence="16">
    <location>
        <begin position="212"/>
        <end position="235"/>
    </location>
</feature>
<dbReference type="HOGENOM" id="CLU_028200_6_3_1"/>
<keyword evidence="6" id="KW-0336">GPI-anchor</keyword>
<name>M2TJR6_COCH5</name>
<feature type="domain" description="CFEM" evidence="17">
    <location>
        <begin position="2"/>
        <end position="112"/>
    </location>
</feature>
<gene>
    <name evidence="18" type="ORF">COCHEDRAFT_1151288</name>
</gene>
<evidence type="ECO:0000256" key="4">
    <source>
        <dbReference type="ARBA" id="ARBA00010031"/>
    </source>
</evidence>
<dbReference type="OMA" id="NITAIMC"/>
<keyword evidence="7 16" id="KW-0812">Transmembrane</keyword>
<reference evidence="18 19" key="1">
    <citation type="journal article" date="2012" name="PLoS Pathog.">
        <title>Diverse lifestyles and strategies of plant pathogenesis encoded in the genomes of eighteen Dothideomycetes fungi.</title>
        <authorList>
            <person name="Ohm R.A."/>
            <person name="Feau N."/>
            <person name="Henrissat B."/>
            <person name="Schoch C.L."/>
            <person name="Horwitz B.A."/>
            <person name="Barry K.W."/>
            <person name="Condon B.J."/>
            <person name="Copeland A.C."/>
            <person name="Dhillon B."/>
            <person name="Glaser F."/>
            <person name="Hesse C.N."/>
            <person name="Kosti I."/>
            <person name="LaButti K."/>
            <person name="Lindquist E.A."/>
            <person name="Lucas S."/>
            <person name="Salamov A.A."/>
            <person name="Bradshaw R.E."/>
            <person name="Ciuffetti L."/>
            <person name="Hamelin R.C."/>
            <person name="Kema G.H.J."/>
            <person name="Lawrence C."/>
            <person name="Scott J.A."/>
            <person name="Spatafora J.W."/>
            <person name="Turgeon B.G."/>
            <person name="de Wit P.J.G.M."/>
            <person name="Zhong S."/>
            <person name="Goodwin S.B."/>
            <person name="Grigoriev I.V."/>
        </authorList>
    </citation>
    <scope>NUCLEOTIDE SEQUENCE [LARGE SCALE GENOMIC DNA]</scope>
    <source>
        <strain evidence="19">C5 / ATCC 48332 / race O</strain>
    </source>
</reference>
<comment type="subcellular location">
    <subcellularLocation>
        <location evidence="2">Membrane</location>
        <topology evidence="2">Lipid-anchor</topology>
        <topology evidence="2">GPI-anchor</topology>
    </subcellularLocation>
    <subcellularLocation>
        <location evidence="1">Membrane</location>
        <topology evidence="1">Multi-pass membrane protein</topology>
    </subcellularLocation>
    <subcellularLocation>
        <location evidence="3">Secreted</location>
    </subcellularLocation>
</comment>
<evidence type="ECO:0000256" key="3">
    <source>
        <dbReference type="ARBA" id="ARBA00004613"/>
    </source>
</evidence>
<feature type="disulfide bond" evidence="14">
    <location>
        <begin position="45"/>
        <end position="52"/>
    </location>
</feature>
<dbReference type="InterPro" id="IPR049326">
    <property type="entry name" value="Rhodopsin_dom_fungi"/>
</dbReference>
<evidence type="ECO:0000256" key="9">
    <source>
        <dbReference type="ARBA" id="ARBA00022989"/>
    </source>
</evidence>
<dbReference type="Pfam" id="PF05730">
    <property type="entry name" value="CFEM"/>
    <property type="match status" value="1"/>
</dbReference>
<keyword evidence="8" id="KW-0732">Signal</keyword>
<dbReference type="Proteomes" id="UP000016936">
    <property type="component" value="Unassembled WGS sequence"/>
</dbReference>
<evidence type="ECO:0000256" key="12">
    <source>
        <dbReference type="ARBA" id="ARBA00023288"/>
    </source>
</evidence>
<dbReference type="eggNOG" id="ENOG502SKG6">
    <property type="taxonomic scope" value="Eukaryota"/>
</dbReference>
<feature type="transmembrane region" description="Helical" evidence="16">
    <location>
        <begin position="179"/>
        <end position="200"/>
    </location>
</feature>
<keyword evidence="5" id="KW-0964">Secreted</keyword>
<evidence type="ECO:0000256" key="15">
    <source>
        <dbReference type="SAM" id="MobiDB-lite"/>
    </source>
</evidence>
<keyword evidence="12" id="KW-0449">Lipoprotein</keyword>
<evidence type="ECO:0000256" key="5">
    <source>
        <dbReference type="ARBA" id="ARBA00022525"/>
    </source>
</evidence>
<dbReference type="InterPro" id="IPR008427">
    <property type="entry name" value="Extracellular_membr_CFEM_dom"/>
</dbReference>
<comment type="similarity">
    <text evidence="4">Belongs to the RBT5 family.</text>
</comment>
<dbReference type="GO" id="GO:0005576">
    <property type="term" value="C:extracellular region"/>
    <property type="evidence" value="ECO:0007669"/>
    <property type="project" value="UniProtKB-SubCell"/>
</dbReference>
<feature type="transmembrane region" description="Helical" evidence="16">
    <location>
        <begin position="291"/>
        <end position="310"/>
    </location>
</feature>
<dbReference type="PROSITE" id="PS52012">
    <property type="entry name" value="CFEM"/>
    <property type="match status" value="1"/>
</dbReference>
<dbReference type="PANTHER" id="PTHR33048:SF143">
    <property type="entry name" value="EXTRACELLULAR MEMBRANE PROTEIN CFEM DOMAIN-CONTAINING PROTEIN-RELATED"/>
    <property type="match status" value="1"/>
</dbReference>
<feature type="region of interest" description="Disordered" evidence="15">
    <location>
        <begin position="363"/>
        <end position="402"/>
    </location>
</feature>
<sequence>MLGSTYLDYFLRPHDLNHVSTDLHHLLPQCAIDCLASTLETLSVCSPNNVTCFCTNQHVAHSMHACADRTCTIKQALNALNITAIMCQRPVRNHSVQPLAVASVSGSIATISVVLRSLEAVLNRSFHWDDACSLGAGLTLIPMNAIQLCIASAGLGRDAWTLPFDDITYIHKLEWLGKFFYWPTTALARLALLFMYLRVLPQRNTRTYACTGMALTVIYWIIFQFSMAFFCKPISLAWTGWDGEHKGSCWDINHLVLSAAGAAVFLDLLIALIPVPALNQQSMTLRRKLEVLTMFTVGIFILVVSCLRIRSIINYAESLNPTWDNTPANYWSVLEANTSVFCVCMPTLRHLIAHRLPLFNTNHPRNTTPENGDGIEYPWERTTAPSEQSLRRSKDTSPGMDEAVMSGYHRAEEVELVELCEGPMGEHVLLRRGINDTNNMVERSTRQVPAMPSFEDDD</sequence>
<evidence type="ECO:0000256" key="2">
    <source>
        <dbReference type="ARBA" id="ARBA00004589"/>
    </source>
</evidence>
<dbReference type="OrthoDB" id="2496787at2759"/>
<dbReference type="EMBL" id="KB445569">
    <property type="protein sequence ID" value="EMD97695.1"/>
    <property type="molecule type" value="Genomic_DNA"/>
</dbReference>
<keyword evidence="9 16" id="KW-1133">Transmembrane helix</keyword>
<evidence type="ECO:0000313" key="19">
    <source>
        <dbReference type="Proteomes" id="UP000016936"/>
    </source>
</evidence>
<evidence type="ECO:0000256" key="13">
    <source>
        <dbReference type="ARBA" id="ARBA00038359"/>
    </source>
</evidence>
<keyword evidence="6" id="KW-0325">Glycoprotein</keyword>
<organism evidence="18 19">
    <name type="scientific">Cochliobolus heterostrophus (strain C5 / ATCC 48332 / race O)</name>
    <name type="common">Southern corn leaf blight fungus</name>
    <name type="synonym">Bipolaris maydis</name>
    <dbReference type="NCBI Taxonomy" id="701091"/>
    <lineage>
        <taxon>Eukaryota</taxon>
        <taxon>Fungi</taxon>
        <taxon>Dikarya</taxon>
        <taxon>Ascomycota</taxon>
        <taxon>Pezizomycotina</taxon>
        <taxon>Dothideomycetes</taxon>
        <taxon>Pleosporomycetidae</taxon>
        <taxon>Pleosporales</taxon>
        <taxon>Pleosporineae</taxon>
        <taxon>Pleosporaceae</taxon>
        <taxon>Bipolaris</taxon>
    </lineage>
</organism>
<evidence type="ECO:0000256" key="8">
    <source>
        <dbReference type="ARBA" id="ARBA00022729"/>
    </source>
</evidence>
<feature type="disulfide bond" evidence="14">
    <location>
        <begin position="54"/>
        <end position="87"/>
    </location>
</feature>
<dbReference type="Pfam" id="PF20684">
    <property type="entry name" value="Fung_rhodopsin"/>
    <property type="match status" value="1"/>
</dbReference>
<dbReference type="AlphaFoldDB" id="M2TJR6"/>
<evidence type="ECO:0000256" key="7">
    <source>
        <dbReference type="ARBA" id="ARBA00022692"/>
    </source>
</evidence>
<dbReference type="InterPro" id="IPR052337">
    <property type="entry name" value="SAT4-like"/>
</dbReference>